<keyword evidence="2" id="KW-1185">Reference proteome</keyword>
<proteinExistence type="predicted"/>
<organism evidence="1 2">
    <name type="scientific">Dorcoceras hygrometricum</name>
    <dbReference type="NCBI Taxonomy" id="472368"/>
    <lineage>
        <taxon>Eukaryota</taxon>
        <taxon>Viridiplantae</taxon>
        <taxon>Streptophyta</taxon>
        <taxon>Embryophyta</taxon>
        <taxon>Tracheophyta</taxon>
        <taxon>Spermatophyta</taxon>
        <taxon>Magnoliopsida</taxon>
        <taxon>eudicotyledons</taxon>
        <taxon>Gunneridae</taxon>
        <taxon>Pentapetalae</taxon>
        <taxon>asterids</taxon>
        <taxon>lamiids</taxon>
        <taxon>Lamiales</taxon>
        <taxon>Gesneriaceae</taxon>
        <taxon>Didymocarpoideae</taxon>
        <taxon>Trichosporeae</taxon>
        <taxon>Loxocarpinae</taxon>
        <taxon>Dorcoceras</taxon>
    </lineage>
</organism>
<name>A0A2Z7DHW2_9LAMI</name>
<sequence length="158" mass="17564">MPVVPRSRVYNVGNSQIYIVSKPGMFQNVFDIVFCDASVIIGSWGLSFGSRVVQVDFMRWPIELGSRRSKRWGGGIWSRNELVMNFMASTCPGCSLHASSELAGVEHARSLGSLGLNGAGDDPADEYFRLTVRTSERLMQQYPLTAFTFKFCHDTVSV</sequence>
<dbReference type="AlphaFoldDB" id="A0A2Z7DHW2"/>
<gene>
    <name evidence="1" type="ORF">F511_33474</name>
</gene>
<dbReference type="EMBL" id="KQ987356">
    <property type="protein sequence ID" value="KZV57285.1"/>
    <property type="molecule type" value="Genomic_DNA"/>
</dbReference>
<reference evidence="1 2" key="1">
    <citation type="journal article" date="2015" name="Proc. Natl. Acad. Sci. U.S.A.">
        <title>The resurrection genome of Boea hygrometrica: A blueprint for survival of dehydration.</title>
        <authorList>
            <person name="Xiao L."/>
            <person name="Yang G."/>
            <person name="Zhang L."/>
            <person name="Yang X."/>
            <person name="Zhao S."/>
            <person name="Ji Z."/>
            <person name="Zhou Q."/>
            <person name="Hu M."/>
            <person name="Wang Y."/>
            <person name="Chen M."/>
            <person name="Xu Y."/>
            <person name="Jin H."/>
            <person name="Xiao X."/>
            <person name="Hu G."/>
            <person name="Bao F."/>
            <person name="Hu Y."/>
            <person name="Wan P."/>
            <person name="Li L."/>
            <person name="Deng X."/>
            <person name="Kuang T."/>
            <person name="Xiang C."/>
            <person name="Zhu J.K."/>
            <person name="Oliver M.J."/>
            <person name="He Y."/>
        </authorList>
    </citation>
    <scope>NUCLEOTIDE SEQUENCE [LARGE SCALE GENOMIC DNA]</scope>
    <source>
        <strain evidence="2">cv. XS01</strain>
    </source>
</reference>
<evidence type="ECO:0000313" key="1">
    <source>
        <dbReference type="EMBL" id="KZV57285.1"/>
    </source>
</evidence>
<evidence type="ECO:0000313" key="2">
    <source>
        <dbReference type="Proteomes" id="UP000250235"/>
    </source>
</evidence>
<accession>A0A2Z7DHW2</accession>
<protein>
    <submittedName>
        <fullName evidence="1">Uncharacterized protein</fullName>
    </submittedName>
</protein>
<dbReference type="Proteomes" id="UP000250235">
    <property type="component" value="Unassembled WGS sequence"/>
</dbReference>